<dbReference type="STRING" id="1868482.ENSTSYP00000000607"/>
<dbReference type="InterPro" id="IPR050361">
    <property type="entry name" value="MPP/UQCRC_Complex"/>
</dbReference>
<comment type="function">
    <text evidence="16">Catalytic subunit of the essential mitochondrial processing protease (MPP), which cleaves the mitochondrial sequence off newly imported precursors proteins. Preferentially, cleaves after an arginine at position P2. Required for PINK1 turnover by coupling PINK1 mitochondrial import and cleavage, which results in subsequent PINK1 proteolysis.</text>
</comment>
<dbReference type="KEGG" id="csyr:103264794"/>
<comment type="cofactor">
    <cofactor evidence="2">
        <name>Zn(2+)</name>
        <dbReference type="ChEBI" id="CHEBI:29105"/>
    </cofactor>
</comment>
<keyword evidence="8" id="KW-0645">Protease</keyword>
<evidence type="ECO:0000256" key="13">
    <source>
        <dbReference type="ARBA" id="ARBA00023049"/>
    </source>
</evidence>
<dbReference type="Gene3D" id="3.30.830.10">
    <property type="entry name" value="Metalloenzyme, LuxS/M16 peptidase-like"/>
    <property type="match status" value="2"/>
</dbReference>
<dbReference type="PANTHER" id="PTHR11851:SF103">
    <property type="entry name" value="MITOCHONDRIAL-PROCESSING PEPTIDASE SUBUNIT BETA"/>
    <property type="match status" value="1"/>
</dbReference>
<dbReference type="GO" id="GO:0005759">
    <property type="term" value="C:mitochondrial matrix"/>
    <property type="evidence" value="ECO:0007669"/>
    <property type="project" value="UniProtKB-SubCell"/>
</dbReference>
<comment type="subunit">
    <text evidence="5">Heterodimer of PMPCA (alpha) and PMPCB (beta) subunits, forming the mitochondrial processing protease (MPP) in which PMPCA is involved in substrate recognition and binding and PMPCB is the catalytic subunit.</text>
</comment>
<evidence type="ECO:0000256" key="1">
    <source>
        <dbReference type="ARBA" id="ARBA00001098"/>
    </source>
</evidence>
<dbReference type="InterPro" id="IPR007863">
    <property type="entry name" value="Peptidase_M16_C"/>
</dbReference>
<evidence type="ECO:0000256" key="4">
    <source>
        <dbReference type="ARBA" id="ARBA00007261"/>
    </source>
</evidence>
<evidence type="ECO:0000256" key="17">
    <source>
        <dbReference type="RuleBase" id="RU004447"/>
    </source>
</evidence>
<dbReference type="GO" id="GO:0006627">
    <property type="term" value="P:protein processing involved in protein targeting to mitochondrion"/>
    <property type="evidence" value="ECO:0007669"/>
    <property type="project" value="UniProtKB-ARBA"/>
</dbReference>
<feature type="compositionally biased region" description="Basic and acidic residues" evidence="18">
    <location>
        <begin position="46"/>
        <end position="56"/>
    </location>
</feature>
<evidence type="ECO:0000256" key="9">
    <source>
        <dbReference type="ARBA" id="ARBA00022723"/>
    </source>
</evidence>
<dbReference type="InterPro" id="IPR001431">
    <property type="entry name" value="Pept_M16_Zn_BS"/>
</dbReference>
<evidence type="ECO:0000256" key="7">
    <source>
        <dbReference type="ARBA" id="ARBA00020510"/>
    </source>
</evidence>
<evidence type="ECO:0000256" key="12">
    <source>
        <dbReference type="ARBA" id="ARBA00022946"/>
    </source>
</evidence>
<dbReference type="InterPro" id="IPR011249">
    <property type="entry name" value="Metalloenz_LuxS/M16"/>
</dbReference>
<accession>A0A1U7TW94</accession>
<dbReference type="PROSITE" id="PS00143">
    <property type="entry name" value="INSULINASE"/>
    <property type="match status" value="1"/>
</dbReference>
<evidence type="ECO:0000256" key="8">
    <source>
        <dbReference type="ARBA" id="ARBA00022670"/>
    </source>
</evidence>
<dbReference type="PANTHER" id="PTHR11851">
    <property type="entry name" value="METALLOPROTEASE"/>
    <property type="match status" value="1"/>
</dbReference>
<dbReference type="CTD" id="9512"/>
<keyword evidence="14" id="KW-0496">Mitochondrion</keyword>
<keyword evidence="10" id="KW-0378">Hydrolase</keyword>
<protein>
    <recommendedName>
        <fullName evidence="7">Mitochondrial-processing peptidase subunit beta</fullName>
        <ecNumber evidence="6">3.4.24.64</ecNumber>
    </recommendedName>
    <alternativeName>
        <fullName evidence="15">Beta-MPP</fullName>
    </alternativeName>
</protein>
<dbReference type="GeneID" id="103264794"/>
<dbReference type="Pfam" id="PF00675">
    <property type="entry name" value="Peptidase_M16"/>
    <property type="match status" value="1"/>
</dbReference>
<reference evidence="22" key="1">
    <citation type="submission" date="2025-08" db="UniProtKB">
        <authorList>
            <consortium name="RefSeq"/>
        </authorList>
    </citation>
    <scope>IDENTIFICATION</scope>
</reference>
<evidence type="ECO:0000256" key="6">
    <source>
        <dbReference type="ARBA" id="ARBA00012299"/>
    </source>
</evidence>
<keyword evidence="13" id="KW-0482">Metalloprotease</keyword>
<evidence type="ECO:0000256" key="14">
    <source>
        <dbReference type="ARBA" id="ARBA00023128"/>
    </source>
</evidence>
<dbReference type="OrthoDB" id="10251424at2759"/>
<keyword evidence="9" id="KW-0479">Metal-binding</keyword>
<comment type="similarity">
    <text evidence="4 17">Belongs to the peptidase M16 family.</text>
</comment>
<feature type="region of interest" description="Disordered" evidence="18">
    <location>
        <begin position="34"/>
        <end position="80"/>
    </location>
</feature>
<dbReference type="GO" id="GO:0046872">
    <property type="term" value="F:metal ion binding"/>
    <property type="evidence" value="ECO:0007669"/>
    <property type="project" value="UniProtKB-KW"/>
</dbReference>
<evidence type="ECO:0000259" key="20">
    <source>
        <dbReference type="Pfam" id="PF05193"/>
    </source>
</evidence>
<organism evidence="21 22">
    <name type="scientific">Carlito syrichta</name>
    <name type="common">Philippine tarsier</name>
    <name type="synonym">Tarsius syrichta</name>
    <dbReference type="NCBI Taxonomy" id="1868482"/>
    <lineage>
        <taxon>Eukaryota</taxon>
        <taxon>Metazoa</taxon>
        <taxon>Chordata</taxon>
        <taxon>Craniata</taxon>
        <taxon>Vertebrata</taxon>
        <taxon>Euteleostomi</taxon>
        <taxon>Mammalia</taxon>
        <taxon>Eutheria</taxon>
        <taxon>Euarchontoglires</taxon>
        <taxon>Primates</taxon>
        <taxon>Haplorrhini</taxon>
        <taxon>Tarsiiformes</taxon>
        <taxon>Tarsiidae</taxon>
        <taxon>Carlito</taxon>
    </lineage>
</organism>
<gene>
    <name evidence="22" type="primary">PMPCB</name>
</gene>
<name>A0A1U7TW94_CARSF</name>
<evidence type="ECO:0000256" key="15">
    <source>
        <dbReference type="ARBA" id="ARBA00031018"/>
    </source>
</evidence>
<dbReference type="Proteomes" id="UP000189704">
    <property type="component" value="Unplaced"/>
</dbReference>
<keyword evidence="12" id="KW-0809">Transit peptide</keyword>
<sequence length="571" mass="63480">MKMQERGVLIGCGEWKRGRTEDDIQVSDLDVRVNEDGSASCSGPDSSHERFEECHSHPSHKVGPANCRGNPGHEPGSTSSTLSEMAAVARAVLLPATRRRLWGFTERFVVRGVARRSLYFGGNRLRSTLATQVVLNVPETRVTCLENGLRVASEDSGLSTCTVGLWIDAGSRYENEKNNGTAHFLEHMAFKGTKKRSQLDLELEIENMGAHLNAYTSREQTVYYAKAFAEDLPRAVEILADIIQNSTLGEAEIERERGVILREMQEVETNLQEVVFDYLHATAYQNTALGRTILGPTENIKSINRKDLVDYITTHYKGPRIVLAAAGGVSHDELLDLAKFHFGDSLCTHKGEIPALPPCKFTGSEIRVRDDKMPLAHLAIAVEAVGWAHPDTICLMVANTLIGNWDRSFGGGMNLSSKLAQLTCHGNLCHSFQSFNTSYTDTGLWGLYMVCEPATVAEMLHVVQTEWMRLCTSVTESEVARAKNLLKTNMLLQLDGSTPICEDIGRQMLCYNRRIPIPELEARIDAVNAETIREVCTKYIYDKSPAIAAVGPIEQLPDFNQIHSNMRWLRD</sequence>
<feature type="domain" description="Peptidase M16 N-terminal" evidence="19">
    <location>
        <begin position="150"/>
        <end position="296"/>
    </location>
</feature>
<evidence type="ECO:0000259" key="19">
    <source>
        <dbReference type="Pfam" id="PF00675"/>
    </source>
</evidence>
<evidence type="ECO:0000256" key="18">
    <source>
        <dbReference type="SAM" id="MobiDB-lite"/>
    </source>
</evidence>
<comment type="catalytic activity">
    <reaction evidence="1">
        <text>Release of N-terminal transit peptides from precursor proteins imported into the mitochondrion, typically with Arg in position P2.</text>
        <dbReference type="EC" id="3.4.24.64"/>
    </reaction>
</comment>
<dbReference type="InterPro" id="IPR011765">
    <property type="entry name" value="Pept_M16_N"/>
</dbReference>
<keyword evidence="11" id="KW-0862">Zinc</keyword>
<evidence type="ECO:0000256" key="10">
    <source>
        <dbReference type="ARBA" id="ARBA00022801"/>
    </source>
</evidence>
<evidence type="ECO:0000313" key="22">
    <source>
        <dbReference type="RefSeq" id="XP_008060688.1"/>
    </source>
</evidence>
<dbReference type="SUPFAM" id="SSF63411">
    <property type="entry name" value="LuxS/MPP-like metallohydrolase"/>
    <property type="match status" value="2"/>
</dbReference>
<proteinExistence type="inferred from homology"/>
<dbReference type="GO" id="GO:0004222">
    <property type="term" value="F:metalloendopeptidase activity"/>
    <property type="evidence" value="ECO:0007669"/>
    <property type="project" value="UniProtKB-EC"/>
</dbReference>
<evidence type="ECO:0000256" key="5">
    <source>
        <dbReference type="ARBA" id="ARBA00011587"/>
    </source>
</evidence>
<dbReference type="AlphaFoldDB" id="A0A1U7TW94"/>
<dbReference type="Pfam" id="PF05193">
    <property type="entry name" value="Peptidase_M16_C"/>
    <property type="match status" value="1"/>
</dbReference>
<dbReference type="FunFam" id="3.30.830.10:FF:000001">
    <property type="entry name" value="Mitochondrial-processing peptidase subunit beta, mitochondrial"/>
    <property type="match status" value="1"/>
</dbReference>
<evidence type="ECO:0000313" key="21">
    <source>
        <dbReference type="Proteomes" id="UP000189704"/>
    </source>
</evidence>
<evidence type="ECO:0000256" key="3">
    <source>
        <dbReference type="ARBA" id="ARBA00004305"/>
    </source>
</evidence>
<comment type="subcellular location">
    <subcellularLocation>
        <location evidence="3">Mitochondrion matrix</location>
    </subcellularLocation>
</comment>
<feature type="domain" description="Peptidase M16 C-terminal" evidence="20">
    <location>
        <begin position="302"/>
        <end position="486"/>
    </location>
</feature>
<dbReference type="RefSeq" id="XP_008060688.1">
    <property type="nucleotide sequence ID" value="XM_008062497.1"/>
</dbReference>
<dbReference type="FunFam" id="3.30.830.10:FF:000002">
    <property type="entry name" value="Mitochondrial-processing peptidase subunit beta"/>
    <property type="match status" value="1"/>
</dbReference>
<evidence type="ECO:0000256" key="2">
    <source>
        <dbReference type="ARBA" id="ARBA00001947"/>
    </source>
</evidence>
<keyword evidence="21" id="KW-1185">Reference proteome</keyword>
<evidence type="ECO:0000256" key="16">
    <source>
        <dbReference type="ARBA" id="ARBA00045433"/>
    </source>
</evidence>
<evidence type="ECO:0000256" key="11">
    <source>
        <dbReference type="ARBA" id="ARBA00022833"/>
    </source>
</evidence>
<dbReference type="EC" id="3.4.24.64" evidence="6"/>